<dbReference type="Proteomes" id="UP000593906">
    <property type="component" value="Chromosome 6"/>
</dbReference>
<keyword evidence="1" id="KW-1133">Transmembrane helix</keyword>
<dbReference type="Proteomes" id="UP000242991">
    <property type="component" value="Chromosome 6"/>
</dbReference>
<feature type="transmembrane region" description="Helical" evidence="1">
    <location>
        <begin position="6"/>
        <end position="27"/>
    </location>
</feature>
<keyword evidence="1" id="KW-0812">Transmembrane</keyword>
<reference evidence="3 5" key="2">
    <citation type="submission" date="2019-09" db="EMBL/GenBank/DDBJ databases">
        <title>Consistent, comparative and evidence-based genome assembly and annotation for Cryptosporidium parvum, C. hominis and C. tyzzeri.</title>
        <authorList>
            <person name="Baptista R.P."/>
            <person name="Li Y."/>
            <person name="Sateriale A."/>
            <person name="Ansell B."/>
            <person name="Jex A."/>
            <person name="Sanders M."/>
            <person name="Brooks K."/>
            <person name="Tracey A."/>
            <person name="Berriman M."/>
            <person name="Striepen B."/>
            <person name="Cotton J.A."/>
            <person name="Kissinger J.C."/>
        </authorList>
    </citation>
    <scope>NUCLEOTIDE SEQUENCE [LARGE SCALE GENOMIC DNA]</scope>
    <source>
        <strain evidence="3 5">IOWA-ATCC</strain>
    </source>
</reference>
<accession>A0A7G2HIT5</accession>
<protein>
    <submittedName>
        <fullName evidence="2">Uncharacterized protein</fullName>
    </submittedName>
</protein>
<proteinExistence type="predicted"/>
<organism evidence="2 4">
    <name type="scientific">Cryptosporidium parvum</name>
    <dbReference type="NCBI Taxonomy" id="5807"/>
    <lineage>
        <taxon>Eukaryota</taxon>
        <taxon>Sar</taxon>
        <taxon>Alveolata</taxon>
        <taxon>Apicomplexa</taxon>
        <taxon>Conoidasida</taxon>
        <taxon>Coccidia</taxon>
        <taxon>Eucoccidiorida</taxon>
        <taxon>Eimeriorina</taxon>
        <taxon>Cryptosporidiidae</taxon>
        <taxon>Cryptosporidium</taxon>
    </lineage>
</organism>
<evidence type="ECO:0000313" key="4">
    <source>
        <dbReference type="Proteomes" id="UP000242991"/>
    </source>
</evidence>
<keyword evidence="1" id="KW-0472">Membrane</keyword>
<dbReference type="EMBL" id="BX538353">
    <property type="protein sequence ID" value="CAD98316.1"/>
    <property type="molecule type" value="Genomic_DNA"/>
</dbReference>
<evidence type="ECO:0000313" key="5">
    <source>
        <dbReference type="Proteomes" id="UP000593906"/>
    </source>
</evidence>
<gene>
    <name evidence="2" type="ORF">1MB.752</name>
    <name evidence="3" type="ORF">CPATCC_003088</name>
</gene>
<evidence type="ECO:0000313" key="2">
    <source>
        <dbReference type="EMBL" id="CAD98316.1"/>
    </source>
</evidence>
<dbReference type="VEuPathDB" id="CryptoDB:CPATCC_0016630"/>
<sequence length="127" mass="14946">MTNFILINHLILSHFIIYNLFVPLVYFQIFKNMLLFLSIQPIVVNMDVFTLLFIFKFDVCYLENSYMNSSNLKYYSLSLSSTKYSHNYCIAAEIAYYLHVSACNDIFPHAVIFTGNVTNVCMMLEFW</sequence>
<name>A0A7G2HIT5_CRYPV</name>
<reference evidence="2" key="1">
    <citation type="journal article" date="2003" name="Genome Res.">
        <title>Integrated mapping, chromosomal sequencing and sequence analysis of Cryptosporidium parvum.</title>
        <authorList>
            <person name="Bankier A.T."/>
            <person name="Spriggs H.F."/>
            <person name="Fartmann B."/>
            <person name="Konfortov B.A."/>
            <person name="Madera M."/>
            <person name="Vogel C."/>
            <person name="Teichmann S.A."/>
            <person name="Ivens A."/>
            <person name="Dear P.H."/>
        </authorList>
    </citation>
    <scope>NUCLEOTIDE SEQUENCE [LARGE SCALE GENOMIC DNA]</scope>
    <source>
        <strain evidence="2">Iowa</strain>
    </source>
</reference>
<dbReference type="AlphaFoldDB" id="A0A7G2HIT5"/>
<evidence type="ECO:0000313" key="3">
    <source>
        <dbReference type="EMBL" id="QOY41387.1"/>
    </source>
</evidence>
<feature type="transmembrane region" description="Helical" evidence="1">
    <location>
        <begin position="34"/>
        <end position="55"/>
    </location>
</feature>
<dbReference type="EMBL" id="CP044417">
    <property type="protein sequence ID" value="QOY41387.1"/>
    <property type="molecule type" value="Genomic_DNA"/>
</dbReference>
<evidence type="ECO:0000256" key="1">
    <source>
        <dbReference type="SAM" id="Phobius"/>
    </source>
</evidence>